<proteinExistence type="predicted"/>
<dbReference type="Proteomes" id="UP001143910">
    <property type="component" value="Unassembled WGS sequence"/>
</dbReference>
<evidence type="ECO:0000313" key="2">
    <source>
        <dbReference type="Proteomes" id="UP001143910"/>
    </source>
</evidence>
<comment type="caution">
    <text evidence="1">The sequence shown here is derived from an EMBL/GenBank/DDBJ whole genome shotgun (WGS) entry which is preliminary data.</text>
</comment>
<reference evidence="1" key="1">
    <citation type="submission" date="2022-08" db="EMBL/GenBank/DDBJ databases">
        <title>Genome Sequence of Lecanicillium fungicola.</title>
        <authorList>
            <person name="Buettner E."/>
        </authorList>
    </citation>
    <scope>NUCLEOTIDE SEQUENCE</scope>
    <source>
        <strain evidence="1">Babe33</strain>
    </source>
</reference>
<evidence type="ECO:0000313" key="1">
    <source>
        <dbReference type="EMBL" id="KAJ2983862.1"/>
    </source>
</evidence>
<sequence>MISAVVFGFALALTTLLWRMVSLPTSRPRQIPTIPFWISLFDYCRGYGRLAFYDYRLRPLLEAHGAVNVWIAGHWSILVTKPAYLVEIFRNEHIIAKAGFRTKVPWGVFARYFGESVITSHGETWKVMHTIVQPAINRPIDMERMRYRTQELTSAISAQMQQSNKTPNGKTSLVIDELAQRWTISIFGDFFLDMDCGRLDDNGSLLAQFSGLQSRMKRSFPSPIFSEFPMLEKFPWLFKSRQKAFENIDQFEELLLQSTAKISREYAKDENKNKLIYQLKEARESGVMSEYHYRSNMKNLFAAGHEDVEQAFISLIWTLSVNQNLQDRLRQEIDQNLPLEYNASDLKGLPFLSAAVYEIFRLFPPIFQLTNRITLQPTMIGDIPVPAGVYIGWNAYGVQTNPEIWGDDAKKFRPERWGHTAADVHMMWRTQQAKGNLITFNGYKRKCLGANFAVVQLMTGMCEMVRQFTWTADPSYKFQVTTVSFY</sequence>
<gene>
    <name evidence="1" type="ORF">NQ176_g400</name>
</gene>
<organism evidence="1 2">
    <name type="scientific">Zarea fungicola</name>
    <dbReference type="NCBI Taxonomy" id="93591"/>
    <lineage>
        <taxon>Eukaryota</taxon>
        <taxon>Fungi</taxon>
        <taxon>Dikarya</taxon>
        <taxon>Ascomycota</taxon>
        <taxon>Pezizomycotina</taxon>
        <taxon>Sordariomycetes</taxon>
        <taxon>Hypocreomycetidae</taxon>
        <taxon>Hypocreales</taxon>
        <taxon>Cordycipitaceae</taxon>
        <taxon>Zarea</taxon>
    </lineage>
</organism>
<dbReference type="EMBL" id="JANJQO010000014">
    <property type="protein sequence ID" value="KAJ2983862.1"/>
    <property type="molecule type" value="Genomic_DNA"/>
</dbReference>
<keyword evidence="2" id="KW-1185">Reference proteome</keyword>
<protein>
    <submittedName>
        <fullName evidence="1">Uncharacterized protein</fullName>
    </submittedName>
</protein>
<name>A0ACC1NX13_9HYPO</name>
<accession>A0ACC1NX13</accession>